<dbReference type="PIRSF" id="PIRSF006603">
    <property type="entry name" value="DinF"/>
    <property type="match status" value="1"/>
</dbReference>
<keyword evidence="6 7" id="KW-0472">Membrane</keyword>
<evidence type="ECO:0000256" key="3">
    <source>
        <dbReference type="ARBA" id="ARBA00022475"/>
    </source>
</evidence>
<feature type="transmembrane region" description="Helical" evidence="7">
    <location>
        <begin position="189"/>
        <end position="213"/>
    </location>
</feature>
<feature type="transmembrane region" description="Helical" evidence="7">
    <location>
        <begin position="394"/>
        <end position="414"/>
    </location>
</feature>
<keyword evidence="4 7" id="KW-0812">Transmembrane</keyword>
<feature type="transmembrane region" description="Helical" evidence="7">
    <location>
        <begin position="314"/>
        <end position="334"/>
    </location>
</feature>
<dbReference type="CDD" id="cd13138">
    <property type="entry name" value="MATE_yoeA_like"/>
    <property type="match status" value="1"/>
</dbReference>
<keyword evidence="2" id="KW-0813">Transport</keyword>
<evidence type="ECO:0000256" key="1">
    <source>
        <dbReference type="ARBA" id="ARBA00004651"/>
    </source>
</evidence>
<comment type="subcellular location">
    <subcellularLocation>
        <location evidence="1">Cell membrane</location>
        <topology evidence="1">Multi-pass membrane protein</topology>
    </subcellularLocation>
</comment>
<feature type="transmembrane region" description="Helical" evidence="7">
    <location>
        <begin position="234"/>
        <end position="260"/>
    </location>
</feature>
<evidence type="ECO:0000256" key="2">
    <source>
        <dbReference type="ARBA" id="ARBA00022448"/>
    </source>
</evidence>
<protein>
    <submittedName>
        <fullName evidence="8">DinF, damage-inducible protein</fullName>
    </submittedName>
</protein>
<feature type="transmembrane region" description="Helical" evidence="7">
    <location>
        <begin position="92"/>
        <end position="118"/>
    </location>
</feature>
<proteinExistence type="predicted"/>
<sequence length="456" mass="49162">MEKNLTTGSVLKSVVLFSLPYLLSYFLQMLYGMADLFIIGQFGDVGSITAVSNGSQVMYMFTVIIVGLAMGTTVTIGQAIGARNKKHAAKNIGNTVTLFMILSVVLTVILLSFIHPIVSVMSTPKEAVNGMIVYLTICFIGLPFITAYNIISSIFRGMGDSKSPMYFIAVACVANIILDYIFIGGLHFGPAGAALGTTLSQAISVIVSLIVTLKRKDIMIEKEAFKPNRLIMGEMLKIGIPIAFQNGLIQVAFIIITIIANLRGLNDSAAVGIVEKVMSFLFLIPSSMLSTVSALGAQNIGAKKPERAIKTLQYAVALTVIFGIIVSIIIQFTAEPIIALFTDKTTIDGAEVVRLGGQYLRGYIWDCIFAGIHFSFSGYFCACGKSELSFLHNILAIILVRIPGAYFTSILFPATLFPMGLATAAGSLLSVLICLMAFIIIHRQNTLILEGEIKDE</sequence>
<dbReference type="Proteomes" id="UP000249013">
    <property type="component" value="Chromosome 1"/>
</dbReference>
<feature type="transmembrane region" description="Helical" evidence="7">
    <location>
        <begin position="130"/>
        <end position="151"/>
    </location>
</feature>
<dbReference type="RefSeq" id="WP_077497820.1">
    <property type="nucleotide sequence ID" value="NZ_LS483409.1"/>
</dbReference>
<name>A0AA94M5J8_9STRE</name>
<accession>A0AA94M5J8</accession>
<dbReference type="GO" id="GO:0005886">
    <property type="term" value="C:plasma membrane"/>
    <property type="evidence" value="ECO:0007669"/>
    <property type="project" value="UniProtKB-SubCell"/>
</dbReference>
<dbReference type="NCBIfam" id="TIGR00797">
    <property type="entry name" value="matE"/>
    <property type="match status" value="1"/>
</dbReference>
<dbReference type="InterPro" id="IPR052031">
    <property type="entry name" value="Membrane_Transporter-Flippase"/>
</dbReference>
<feature type="transmembrane region" description="Helical" evidence="7">
    <location>
        <begin position="420"/>
        <end position="441"/>
    </location>
</feature>
<dbReference type="Pfam" id="PF01554">
    <property type="entry name" value="MatE"/>
    <property type="match status" value="2"/>
</dbReference>
<evidence type="ECO:0000256" key="7">
    <source>
        <dbReference type="SAM" id="Phobius"/>
    </source>
</evidence>
<evidence type="ECO:0000313" key="9">
    <source>
        <dbReference type="Proteomes" id="UP000249013"/>
    </source>
</evidence>
<dbReference type="PANTHER" id="PTHR43549">
    <property type="entry name" value="MULTIDRUG RESISTANCE PROTEIN YPNP-RELATED"/>
    <property type="match status" value="1"/>
</dbReference>
<dbReference type="AlphaFoldDB" id="A0AA94M5J8"/>
<dbReference type="InterPro" id="IPR002528">
    <property type="entry name" value="MATE_fam"/>
</dbReference>
<evidence type="ECO:0000256" key="5">
    <source>
        <dbReference type="ARBA" id="ARBA00022989"/>
    </source>
</evidence>
<keyword evidence="3" id="KW-1003">Cell membrane</keyword>
<evidence type="ECO:0000256" key="6">
    <source>
        <dbReference type="ARBA" id="ARBA00023136"/>
    </source>
</evidence>
<feature type="transmembrane region" description="Helical" evidence="7">
    <location>
        <begin position="59"/>
        <end position="80"/>
    </location>
</feature>
<evidence type="ECO:0000313" key="8">
    <source>
        <dbReference type="EMBL" id="SQG80529.1"/>
    </source>
</evidence>
<dbReference type="GO" id="GO:0042910">
    <property type="term" value="F:xenobiotic transmembrane transporter activity"/>
    <property type="evidence" value="ECO:0007669"/>
    <property type="project" value="InterPro"/>
</dbReference>
<dbReference type="InterPro" id="IPR048279">
    <property type="entry name" value="MdtK-like"/>
</dbReference>
<feature type="transmembrane region" description="Helical" evidence="7">
    <location>
        <begin position="21"/>
        <end position="39"/>
    </location>
</feature>
<evidence type="ECO:0000256" key="4">
    <source>
        <dbReference type="ARBA" id="ARBA00022692"/>
    </source>
</evidence>
<gene>
    <name evidence="8" type="primary">mepA</name>
    <name evidence="8" type="ORF">NCTC13773_02361</name>
</gene>
<dbReference type="PANTHER" id="PTHR43549:SF3">
    <property type="entry name" value="MULTIDRUG RESISTANCE PROTEIN YPNP-RELATED"/>
    <property type="match status" value="1"/>
</dbReference>
<feature type="transmembrane region" description="Helical" evidence="7">
    <location>
        <begin position="363"/>
        <end position="382"/>
    </location>
</feature>
<organism evidence="8 9">
    <name type="scientific">Streptococcus gallolyticus</name>
    <dbReference type="NCBI Taxonomy" id="315405"/>
    <lineage>
        <taxon>Bacteria</taxon>
        <taxon>Bacillati</taxon>
        <taxon>Bacillota</taxon>
        <taxon>Bacilli</taxon>
        <taxon>Lactobacillales</taxon>
        <taxon>Streptococcaceae</taxon>
        <taxon>Streptococcus</taxon>
    </lineage>
</organism>
<dbReference type="GO" id="GO:0015297">
    <property type="term" value="F:antiporter activity"/>
    <property type="evidence" value="ECO:0007669"/>
    <property type="project" value="InterPro"/>
</dbReference>
<feature type="transmembrane region" description="Helical" evidence="7">
    <location>
        <begin position="280"/>
        <end position="302"/>
    </location>
</feature>
<keyword evidence="5 7" id="KW-1133">Transmembrane helix</keyword>
<feature type="transmembrane region" description="Helical" evidence="7">
    <location>
        <begin position="163"/>
        <end position="183"/>
    </location>
</feature>
<dbReference type="EMBL" id="LS483409">
    <property type="protein sequence ID" value="SQG80529.1"/>
    <property type="molecule type" value="Genomic_DNA"/>
</dbReference>
<reference evidence="8 9" key="1">
    <citation type="submission" date="2018-06" db="EMBL/GenBank/DDBJ databases">
        <authorList>
            <consortium name="Pathogen Informatics"/>
            <person name="Doyle S."/>
        </authorList>
    </citation>
    <scope>NUCLEOTIDE SEQUENCE [LARGE SCALE GENOMIC DNA]</scope>
    <source>
        <strain evidence="8 9">NCTC13773</strain>
    </source>
</reference>